<dbReference type="Proteomes" id="UP001151760">
    <property type="component" value="Unassembled WGS sequence"/>
</dbReference>
<evidence type="ECO:0000313" key="2">
    <source>
        <dbReference type="Proteomes" id="UP001151760"/>
    </source>
</evidence>
<gene>
    <name evidence="1" type="ORF">Tco_0953997</name>
</gene>
<name>A0ABQ5E1J2_9ASTR</name>
<sequence length="160" mass="18487">MNENENLFILASMGYDQEMVSKTKDWVERLNPDSKLPNFNTGRILVLKRSFTKLKGNAIDLSTPLSKRETRVRIIYCMICKREDHRTSDYKMYTASLKRSENYKAQPYQYASFSKQILKAKAKPFPLCTHCGFNNHRPGEVVIVETTLSVESVEVMITLP</sequence>
<comment type="caution">
    <text evidence="1">The sequence shown here is derived from an EMBL/GenBank/DDBJ whole genome shotgun (WGS) entry which is preliminary data.</text>
</comment>
<reference evidence="1" key="2">
    <citation type="submission" date="2022-01" db="EMBL/GenBank/DDBJ databases">
        <authorList>
            <person name="Yamashiro T."/>
            <person name="Shiraishi A."/>
            <person name="Satake H."/>
            <person name="Nakayama K."/>
        </authorList>
    </citation>
    <scope>NUCLEOTIDE SEQUENCE</scope>
</reference>
<evidence type="ECO:0000313" key="1">
    <source>
        <dbReference type="EMBL" id="GJT45282.1"/>
    </source>
</evidence>
<organism evidence="1 2">
    <name type="scientific">Tanacetum coccineum</name>
    <dbReference type="NCBI Taxonomy" id="301880"/>
    <lineage>
        <taxon>Eukaryota</taxon>
        <taxon>Viridiplantae</taxon>
        <taxon>Streptophyta</taxon>
        <taxon>Embryophyta</taxon>
        <taxon>Tracheophyta</taxon>
        <taxon>Spermatophyta</taxon>
        <taxon>Magnoliopsida</taxon>
        <taxon>eudicotyledons</taxon>
        <taxon>Gunneridae</taxon>
        <taxon>Pentapetalae</taxon>
        <taxon>asterids</taxon>
        <taxon>campanulids</taxon>
        <taxon>Asterales</taxon>
        <taxon>Asteraceae</taxon>
        <taxon>Asteroideae</taxon>
        <taxon>Anthemideae</taxon>
        <taxon>Anthemidinae</taxon>
        <taxon>Tanacetum</taxon>
    </lineage>
</organism>
<reference evidence="1" key="1">
    <citation type="journal article" date="2022" name="Int. J. Mol. Sci.">
        <title>Draft Genome of Tanacetum Coccineum: Genomic Comparison of Closely Related Tanacetum-Family Plants.</title>
        <authorList>
            <person name="Yamashiro T."/>
            <person name="Shiraishi A."/>
            <person name="Nakayama K."/>
            <person name="Satake H."/>
        </authorList>
    </citation>
    <scope>NUCLEOTIDE SEQUENCE</scope>
</reference>
<proteinExistence type="predicted"/>
<dbReference type="EMBL" id="BQNB010015889">
    <property type="protein sequence ID" value="GJT45282.1"/>
    <property type="molecule type" value="Genomic_DNA"/>
</dbReference>
<accession>A0ABQ5E1J2</accession>
<protein>
    <submittedName>
        <fullName evidence="1">Uncharacterized protein</fullName>
    </submittedName>
</protein>
<keyword evidence="2" id="KW-1185">Reference proteome</keyword>